<keyword evidence="2" id="KW-0540">Nuclease</keyword>
<protein>
    <submittedName>
        <fullName evidence="2">HNH endonuclease</fullName>
    </submittedName>
</protein>
<dbReference type="Pfam" id="PF13391">
    <property type="entry name" value="HNH_2"/>
    <property type="match status" value="1"/>
</dbReference>
<evidence type="ECO:0000313" key="3">
    <source>
        <dbReference type="Proteomes" id="UP001597010"/>
    </source>
</evidence>
<reference evidence="3" key="1">
    <citation type="journal article" date="2019" name="Int. J. Syst. Evol. Microbiol.">
        <title>The Global Catalogue of Microorganisms (GCM) 10K type strain sequencing project: providing services to taxonomists for standard genome sequencing and annotation.</title>
        <authorList>
            <consortium name="The Broad Institute Genomics Platform"/>
            <consortium name="The Broad Institute Genome Sequencing Center for Infectious Disease"/>
            <person name="Wu L."/>
            <person name="Ma J."/>
        </authorList>
    </citation>
    <scope>NUCLEOTIDE SEQUENCE [LARGE SCALE GENOMIC DNA]</scope>
    <source>
        <strain evidence="3">CCUG 61484</strain>
    </source>
</reference>
<sequence length="256" mass="29149">MKPGQTLWTKEELLLTVNLYSKIRFGQMHASNKDVRELAAIIGRSPSAVARKLGNFASFDPKLQARGVKGLENVSKLDKQIWQEYTNNWDELFIESEQLLAQKKNTTIEALNPTEQYEQDVLLGREELRPILVRLNQTVFRKMVLSNFNYKCCITGIDQPELLIASHILPWSEDAGNRLNPRNGLSLNALHDKAFERGLITISEDLKIKVSSILLNSSVPSICDNFIAFNGKNLIQPKKFSPEAAFLRRHNDKFKP</sequence>
<organism evidence="2 3">
    <name type="scientific">Mucilaginibacter litoreus</name>
    <dbReference type="NCBI Taxonomy" id="1048221"/>
    <lineage>
        <taxon>Bacteria</taxon>
        <taxon>Pseudomonadati</taxon>
        <taxon>Bacteroidota</taxon>
        <taxon>Sphingobacteriia</taxon>
        <taxon>Sphingobacteriales</taxon>
        <taxon>Sphingobacteriaceae</taxon>
        <taxon>Mucilaginibacter</taxon>
    </lineage>
</organism>
<keyword evidence="2" id="KW-0378">Hydrolase</keyword>
<accession>A0ABW3AXI2</accession>
<evidence type="ECO:0000313" key="2">
    <source>
        <dbReference type="EMBL" id="MFD0795504.1"/>
    </source>
</evidence>
<name>A0ABW3AXI2_9SPHI</name>
<gene>
    <name evidence="2" type="ORF">ACFQZX_17920</name>
</gene>
<evidence type="ECO:0000259" key="1">
    <source>
        <dbReference type="Pfam" id="PF13391"/>
    </source>
</evidence>
<feature type="domain" description="HNH nuclease" evidence="1">
    <location>
        <begin position="152"/>
        <end position="202"/>
    </location>
</feature>
<proteinExistence type="predicted"/>
<comment type="caution">
    <text evidence="2">The sequence shown here is derived from an EMBL/GenBank/DDBJ whole genome shotgun (WGS) entry which is preliminary data.</text>
</comment>
<dbReference type="Proteomes" id="UP001597010">
    <property type="component" value="Unassembled WGS sequence"/>
</dbReference>
<keyword evidence="2" id="KW-0255">Endonuclease</keyword>
<dbReference type="RefSeq" id="WP_377117964.1">
    <property type="nucleotide sequence ID" value="NZ_JBHTHZ010000014.1"/>
</dbReference>
<dbReference type="EMBL" id="JBHTHZ010000014">
    <property type="protein sequence ID" value="MFD0795504.1"/>
    <property type="molecule type" value="Genomic_DNA"/>
</dbReference>
<dbReference type="InterPro" id="IPR003615">
    <property type="entry name" value="HNH_nuc"/>
</dbReference>
<dbReference type="GO" id="GO:0004519">
    <property type="term" value="F:endonuclease activity"/>
    <property type="evidence" value="ECO:0007669"/>
    <property type="project" value="UniProtKB-KW"/>
</dbReference>
<keyword evidence="3" id="KW-1185">Reference proteome</keyword>